<comment type="caution">
    <text evidence="1">The sequence shown here is derived from an EMBL/GenBank/DDBJ whole genome shotgun (WGS) entry which is preliminary data.</text>
</comment>
<evidence type="ECO:0000313" key="2">
    <source>
        <dbReference type="Proteomes" id="UP000624325"/>
    </source>
</evidence>
<gene>
    <name evidence="1" type="ORF">Air01nite_51970</name>
</gene>
<dbReference type="Pfam" id="PF14224">
    <property type="entry name" value="DUF4331"/>
    <property type="match status" value="1"/>
</dbReference>
<organism evidence="1 2">
    <name type="scientific">Asanoa iriomotensis</name>
    <dbReference type="NCBI Taxonomy" id="234613"/>
    <lineage>
        <taxon>Bacteria</taxon>
        <taxon>Bacillati</taxon>
        <taxon>Actinomycetota</taxon>
        <taxon>Actinomycetes</taxon>
        <taxon>Micromonosporales</taxon>
        <taxon>Micromonosporaceae</taxon>
        <taxon>Asanoa</taxon>
    </lineage>
</organism>
<evidence type="ECO:0000313" key="1">
    <source>
        <dbReference type="EMBL" id="GIF59102.1"/>
    </source>
</evidence>
<dbReference type="EMBL" id="BONC01000042">
    <property type="protein sequence ID" value="GIF59102.1"/>
    <property type="molecule type" value="Genomic_DNA"/>
</dbReference>
<evidence type="ECO:0008006" key="3">
    <source>
        <dbReference type="Google" id="ProtNLM"/>
    </source>
</evidence>
<keyword evidence="2" id="KW-1185">Reference proteome</keyword>
<name>A0ABQ4C8J2_9ACTN</name>
<proteinExistence type="predicted"/>
<reference evidence="1 2" key="1">
    <citation type="submission" date="2021-01" db="EMBL/GenBank/DDBJ databases">
        <title>Whole genome shotgun sequence of Asanoa iriomotensis NBRC 100142.</title>
        <authorList>
            <person name="Komaki H."/>
            <person name="Tamura T."/>
        </authorList>
    </citation>
    <scope>NUCLEOTIDE SEQUENCE [LARGE SCALE GENOMIC DNA]</scope>
    <source>
        <strain evidence="1 2">NBRC 100142</strain>
    </source>
</reference>
<accession>A0ABQ4C8J2</accession>
<dbReference type="InterPro" id="IPR025566">
    <property type="entry name" value="DUF4331"/>
</dbReference>
<sequence length="342" mass="37409">MSHHLPTPEAPQRGQLFIDDLYVFGGDGCTVLMMDVNSNVTGDEVMPGFHPEARYEFRVHFDAAEHEELTYRVSFEPIGADGQQAYEVRELTGTEARGDEGIGNPVVSGRTGEAAEAGTVRAWAGRIDDPFYIDLDELSVINAAVRDGTKADLSKWRAGKPKNSFAGTQVYSIVLEVRHEHPRLRPGAEIGVWCATKLADDEGGWHQINRFGLPMMWPIFWPDDLDFSNPADGRHPSADFNQDGKYIAERIAAFVAANGGNSNDPEGYGELVARRIFPEVMPYTVGTPASFGFTGINGRTLADNAPEVMFSLVSDSATSSGLDPSVAADTRRDTFPWVVPSR</sequence>
<protein>
    <recommendedName>
        <fullName evidence="3">DUF4331 domain-containing protein</fullName>
    </recommendedName>
</protein>
<dbReference type="RefSeq" id="WP_203705945.1">
    <property type="nucleotide sequence ID" value="NZ_BAAALU010000003.1"/>
</dbReference>
<dbReference type="Proteomes" id="UP000624325">
    <property type="component" value="Unassembled WGS sequence"/>
</dbReference>